<dbReference type="SUPFAM" id="SSF53850">
    <property type="entry name" value="Periplasmic binding protein-like II"/>
    <property type="match status" value="1"/>
</dbReference>
<organism evidence="1 2">
    <name type="scientific">Nitrospirillum amazonense</name>
    <dbReference type="NCBI Taxonomy" id="28077"/>
    <lineage>
        <taxon>Bacteria</taxon>
        <taxon>Pseudomonadati</taxon>
        <taxon>Pseudomonadota</taxon>
        <taxon>Alphaproteobacteria</taxon>
        <taxon>Rhodospirillales</taxon>
        <taxon>Azospirillaceae</taxon>
        <taxon>Nitrospirillum</taxon>
    </lineage>
</organism>
<accession>A0A560FSI8</accession>
<evidence type="ECO:0000313" key="1">
    <source>
        <dbReference type="EMBL" id="TWB24521.1"/>
    </source>
</evidence>
<dbReference type="AlphaFoldDB" id="A0A560FSI8"/>
<sequence>MGATASLIGSLFLSVIASGTGLSSAVDQPSGQPVIQFLYPDVGPFLQGVSGGEAVRGPIAARVEALAAKAGYEISWLGPIPRNRILADLQDGRAACTPNVIKTPDREARFKFTEPIFPQIDWVVITKKNADWIKAYPSIQALLRDKARVYGSMLGASKGPVIDAMTAEEASHVRPIRGTPSDLVKMIASGHVDYSIVSGSDDAKAAAISAGVDPSEIVAVHFPELSAVGAGRIMCAQTVGDDLIAAFDRALAGAH</sequence>
<dbReference type="EMBL" id="VITN01000001">
    <property type="protein sequence ID" value="TWB24521.1"/>
    <property type="molecule type" value="Genomic_DNA"/>
</dbReference>
<reference evidence="1 2" key="1">
    <citation type="submission" date="2019-06" db="EMBL/GenBank/DDBJ databases">
        <title>Genomic Encyclopedia of Type Strains, Phase IV (KMG-V): Genome sequencing to study the core and pangenomes of soil and plant-associated prokaryotes.</title>
        <authorList>
            <person name="Whitman W."/>
        </authorList>
    </citation>
    <scope>NUCLEOTIDE SEQUENCE [LARGE SCALE GENOMIC DNA]</scope>
    <source>
        <strain evidence="1 2">BR 11880</strain>
    </source>
</reference>
<protein>
    <submittedName>
        <fullName evidence="1">ABC-type amino acid transport substrate-binding protein</fullName>
    </submittedName>
</protein>
<dbReference type="Proteomes" id="UP000319859">
    <property type="component" value="Unassembled WGS sequence"/>
</dbReference>
<dbReference type="OrthoDB" id="7349005at2"/>
<gene>
    <name evidence="1" type="ORF">FBZ89_101147</name>
</gene>
<dbReference type="Gene3D" id="3.40.190.10">
    <property type="entry name" value="Periplasmic binding protein-like II"/>
    <property type="match status" value="2"/>
</dbReference>
<proteinExistence type="predicted"/>
<comment type="caution">
    <text evidence="1">The sequence shown here is derived from an EMBL/GenBank/DDBJ whole genome shotgun (WGS) entry which is preliminary data.</text>
</comment>
<evidence type="ECO:0000313" key="2">
    <source>
        <dbReference type="Proteomes" id="UP000319859"/>
    </source>
</evidence>
<name>A0A560FSI8_9PROT</name>